<comment type="caution">
    <text evidence="2">The sequence shown here is derived from an EMBL/GenBank/DDBJ whole genome shotgun (WGS) entry which is preliminary data.</text>
</comment>
<feature type="region of interest" description="Disordered" evidence="1">
    <location>
        <begin position="1"/>
        <end position="28"/>
    </location>
</feature>
<reference evidence="2 3" key="1">
    <citation type="journal article" date="2013" name="BMC Genomics">
        <title>The miniature genome of a carnivorous plant Genlisea aurea contains a low number of genes and short non-coding sequences.</title>
        <authorList>
            <person name="Leushkin E.V."/>
            <person name="Sutormin R.A."/>
            <person name="Nabieva E.R."/>
            <person name="Penin A.A."/>
            <person name="Kondrashov A.S."/>
            <person name="Logacheva M.D."/>
        </authorList>
    </citation>
    <scope>NUCLEOTIDE SEQUENCE [LARGE SCALE GENOMIC DNA]</scope>
</reference>
<gene>
    <name evidence="2" type="ORF">M569_00024</name>
</gene>
<accession>S8D4Q7</accession>
<sequence>MRPQREAGSASRQPDQLRATPSLRKNTISLKQPLKARIDVVEACCTSRARTAIEGGNNSAANEDPVGKKVLLSVIELCLVKKG</sequence>
<proteinExistence type="predicted"/>
<evidence type="ECO:0000313" key="3">
    <source>
        <dbReference type="Proteomes" id="UP000015453"/>
    </source>
</evidence>
<name>S8D4Q7_9LAMI</name>
<dbReference type="Proteomes" id="UP000015453">
    <property type="component" value="Unassembled WGS sequence"/>
</dbReference>
<organism evidence="2 3">
    <name type="scientific">Genlisea aurea</name>
    <dbReference type="NCBI Taxonomy" id="192259"/>
    <lineage>
        <taxon>Eukaryota</taxon>
        <taxon>Viridiplantae</taxon>
        <taxon>Streptophyta</taxon>
        <taxon>Embryophyta</taxon>
        <taxon>Tracheophyta</taxon>
        <taxon>Spermatophyta</taxon>
        <taxon>Magnoliopsida</taxon>
        <taxon>eudicotyledons</taxon>
        <taxon>Gunneridae</taxon>
        <taxon>Pentapetalae</taxon>
        <taxon>asterids</taxon>
        <taxon>lamiids</taxon>
        <taxon>Lamiales</taxon>
        <taxon>Lentibulariaceae</taxon>
        <taxon>Genlisea</taxon>
    </lineage>
</organism>
<dbReference type="EMBL" id="AUSU01000002">
    <property type="protein sequence ID" value="EPS74749.1"/>
    <property type="molecule type" value="Genomic_DNA"/>
</dbReference>
<dbReference type="AlphaFoldDB" id="S8D4Q7"/>
<protein>
    <submittedName>
        <fullName evidence="2">Uncharacterized protein</fullName>
    </submittedName>
</protein>
<evidence type="ECO:0000256" key="1">
    <source>
        <dbReference type="SAM" id="MobiDB-lite"/>
    </source>
</evidence>
<keyword evidence="3" id="KW-1185">Reference proteome</keyword>
<evidence type="ECO:0000313" key="2">
    <source>
        <dbReference type="EMBL" id="EPS74749.1"/>
    </source>
</evidence>